<feature type="compositionally biased region" description="Polar residues" evidence="1">
    <location>
        <begin position="78"/>
        <end position="90"/>
    </location>
</feature>
<sequence>MPPVWRSQVEAHEIHRGKRLEVRLSLALALSSKQVKVPCTCDTARKTFGPTDLTSTYSVCTRRVFGSTGIEPRPSGLESVSLTTRLPTTP</sequence>
<protein>
    <submittedName>
        <fullName evidence="2">Uncharacterized protein</fullName>
    </submittedName>
</protein>
<comment type="caution">
    <text evidence="2">The sequence shown here is derived from an EMBL/GenBank/DDBJ whole genome shotgun (WGS) entry which is preliminary data.</text>
</comment>
<feature type="region of interest" description="Disordered" evidence="1">
    <location>
        <begin position="71"/>
        <end position="90"/>
    </location>
</feature>
<name>A0A8X6SP84_TRICX</name>
<reference evidence="2" key="1">
    <citation type="submission" date="2020-08" db="EMBL/GenBank/DDBJ databases">
        <title>Multicomponent nature underlies the extraordinary mechanical properties of spider dragline silk.</title>
        <authorList>
            <person name="Kono N."/>
            <person name="Nakamura H."/>
            <person name="Mori M."/>
            <person name="Yoshida Y."/>
            <person name="Ohtoshi R."/>
            <person name="Malay A.D."/>
            <person name="Moran D.A.P."/>
            <person name="Tomita M."/>
            <person name="Numata K."/>
            <person name="Arakawa K."/>
        </authorList>
    </citation>
    <scope>NUCLEOTIDE SEQUENCE</scope>
</reference>
<evidence type="ECO:0000256" key="1">
    <source>
        <dbReference type="SAM" id="MobiDB-lite"/>
    </source>
</evidence>
<evidence type="ECO:0000313" key="3">
    <source>
        <dbReference type="Proteomes" id="UP000887159"/>
    </source>
</evidence>
<keyword evidence="3" id="KW-1185">Reference proteome</keyword>
<accession>A0A8X6SP84</accession>
<dbReference type="AlphaFoldDB" id="A0A8X6SP84"/>
<evidence type="ECO:0000313" key="2">
    <source>
        <dbReference type="EMBL" id="GFY10503.1"/>
    </source>
</evidence>
<organism evidence="2 3">
    <name type="scientific">Trichonephila clavipes</name>
    <name type="common">Golden silk orbweaver</name>
    <name type="synonym">Nephila clavipes</name>
    <dbReference type="NCBI Taxonomy" id="2585209"/>
    <lineage>
        <taxon>Eukaryota</taxon>
        <taxon>Metazoa</taxon>
        <taxon>Ecdysozoa</taxon>
        <taxon>Arthropoda</taxon>
        <taxon>Chelicerata</taxon>
        <taxon>Arachnida</taxon>
        <taxon>Araneae</taxon>
        <taxon>Araneomorphae</taxon>
        <taxon>Entelegynae</taxon>
        <taxon>Araneoidea</taxon>
        <taxon>Nephilidae</taxon>
        <taxon>Trichonephila</taxon>
    </lineage>
</organism>
<gene>
    <name evidence="2" type="ORF">TNCV_2565311</name>
</gene>
<proteinExistence type="predicted"/>
<dbReference type="EMBL" id="BMAU01021298">
    <property type="protein sequence ID" value="GFY10503.1"/>
    <property type="molecule type" value="Genomic_DNA"/>
</dbReference>
<dbReference type="Proteomes" id="UP000887159">
    <property type="component" value="Unassembled WGS sequence"/>
</dbReference>